<dbReference type="Proteomes" id="UP000002488">
    <property type="component" value="Unassembled WGS sequence"/>
</dbReference>
<comment type="similarity">
    <text evidence="1">Belongs to the peptidase S9C family.</text>
</comment>
<evidence type="ECO:0000259" key="6">
    <source>
        <dbReference type="Pfam" id="PF00326"/>
    </source>
</evidence>
<dbReference type="InterPro" id="IPR001375">
    <property type="entry name" value="Peptidase_S9_cat"/>
</dbReference>
<dbReference type="SUPFAM" id="SSF53474">
    <property type="entry name" value="alpha/beta-Hydrolases"/>
    <property type="match status" value="1"/>
</dbReference>
<keyword evidence="3 5" id="KW-0732">Signal</keyword>
<evidence type="ECO:0000313" key="8">
    <source>
        <dbReference type="Proteomes" id="UP000002488"/>
    </source>
</evidence>
<proteinExistence type="inferred from homology"/>
<dbReference type="SUPFAM" id="SSF82171">
    <property type="entry name" value="DPP6 N-terminal domain-like"/>
    <property type="match status" value="2"/>
</dbReference>
<evidence type="ECO:0000313" key="7">
    <source>
        <dbReference type="EMBL" id="EET00694.1"/>
    </source>
</evidence>
<evidence type="ECO:0000256" key="3">
    <source>
        <dbReference type="ARBA" id="ARBA00022729"/>
    </source>
</evidence>
<feature type="chain" id="PRO_5012881076" evidence="5">
    <location>
        <begin position="16"/>
        <end position="761"/>
    </location>
</feature>
<evidence type="ECO:0000256" key="5">
    <source>
        <dbReference type="SAM" id="SignalP"/>
    </source>
</evidence>
<reference evidence="7 8" key="1">
    <citation type="journal article" date="2009" name="PLoS Pathog.">
        <title>Draft genome sequencing of giardia intestinalis assemblage B isolate GS: is human giardiasis caused by two different species?</title>
        <authorList>
            <person name="Franzen O."/>
            <person name="Jerlstrom-Hultqvist J."/>
            <person name="Castro E."/>
            <person name="Sherwood E."/>
            <person name="Ankarklev J."/>
            <person name="Reiner D.S."/>
            <person name="Palm D."/>
            <person name="Andersson J.O."/>
            <person name="Andersson B."/>
            <person name="Svard S.G."/>
        </authorList>
    </citation>
    <scope>NUCLEOTIDE SEQUENCE [LARGE SCALE GENOMIC DNA]</scope>
    <source>
        <strain evidence="8">ATCC 50581 / GS clone H7</strain>
    </source>
</reference>
<name>C6LTG3_GIAIB</name>
<organism evidence="7 8">
    <name type="scientific">Giardia intestinalis (strain ATCC 50581 / GS clone H7)</name>
    <name type="common">Giardia lamblia</name>
    <dbReference type="NCBI Taxonomy" id="598745"/>
    <lineage>
        <taxon>Eukaryota</taxon>
        <taxon>Metamonada</taxon>
        <taxon>Diplomonadida</taxon>
        <taxon>Hexamitidae</taxon>
        <taxon>Giardiinae</taxon>
        <taxon>Giardia</taxon>
    </lineage>
</organism>
<feature type="signal peptide" evidence="5">
    <location>
        <begin position="1"/>
        <end position="15"/>
    </location>
</feature>
<comment type="caution">
    <text evidence="7">The sequence shown here is derived from an EMBL/GenBank/DDBJ whole genome shotgun (WGS) entry which is preliminary data.</text>
</comment>
<dbReference type="MEROPS" id="S09.056"/>
<dbReference type="OrthoDB" id="416344at2759"/>
<dbReference type="AlphaFoldDB" id="C6LTG3"/>
<gene>
    <name evidence="7" type="ORF">GL50581_2060</name>
</gene>
<evidence type="ECO:0000256" key="2">
    <source>
        <dbReference type="ARBA" id="ARBA00022670"/>
    </source>
</evidence>
<keyword evidence="2" id="KW-0645">Protease</keyword>
<dbReference type="PANTHER" id="PTHR42776">
    <property type="entry name" value="SERINE PEPTIDASE S9 FAMILY MEMBER"/>
    <property type="match status" value="1"/>
</dbReference>
<dbReference type="FunFam" id="3.40.50.1820:FF:000028">
    <property type="entry name" value="S9 family peptidase"/>
    <property type="match status" value="1"/>
</dbReference>
<dbReference type="EMBL" id="ACGJ01002264">
    <property type="protein sequence ID" value="EET00694.1"/>
    <property type="molecule type" value="Genomic_DNA"/>
</dbReference>
<dbReference type="GO" id="GO:0006508">
    <property type="term" value="P:proteolysis"/>
    <property type="evidence" value="ECO:0007669"/>
    <property type="project" value="UniProtKB-KW"/>
</dbReference>
<dbReference type="Pfam" id="PF00326">
    <property type="entry name" value="Peptidase_S9"/>
    <property type="match status" value="1"/>
</dbReference>
<dbReference type="Gene3D" id="3.40.50.1820">
    <property type="entry name" value="alpha/beta hydrolase"/>
    <property type="match status" value="1"/>
</dbReference>
<evidence type="ECO:0000256" key="1">
    <source>
        <dbReference type="ARBA" id="ARBA00010040"/>
    </source>
</evidence>
<feature type="domain" description="Peptidase S9 prolyl oligopeptidase catalytic" evidence="6">
    <location>
        <begin position="548"/>
        <end position="761"/>
    </location>
</feature>
<keyword evidence="4" id="KW-0378">Hydrolase</keyword>
<accession>C6LTG3</accession>
<dbReference type="InterPro" id="IPR029058">
    <property type="entry name" value="AB_hydrolase_fold"/>
</dbReference>
<dbReference type="GO" id="GO:0004252">
    <property type="term" value="F:serine-type endopeptidase activity"/>
    <property type="evidence" value="ECO:0007669"/>
    <property type="project" value="TreeGrafter"/>
</dbReference>
<protein>
    <submittedName>
        <fullName evidence="7">Alanyl dipeptidyl peptidase</fullName>
    </submittedName>
</protein>
<evidence type="ECO:0000256" key="4">
    <source>
        <dbReference type="ARBA" id="ARBA00022801"/>
    </source>
</evidence>
<sequence>MLPFAWITLLVLVTASVLTPEDNVRMRRLGAYIANTDASIILLTYTEYTEGTNHGSSVLWRIDDPLEMGSPFDPNNVSLLNAERVCSELTGIGDLQYSTHNQDFYFTAQTSDGTSQIFSYNYRLETCTQISFLPVSISNLKVSPKGNSILFSAEIFVYPDDRASLEDPLTFARDEFARIQARPYKAFIYEQLYARHWDEDILPLQYRHLFAARLERSSGYAGEYTNITVDNSIDLMPGFNGDCPMKPFADASSYTFDPHGRYVAFVTQVGSTAAFYTNDSIWITDLRQLLDNEAPAQDVKLPLRCATCWNNARDQQPAFSYDGDFLYYASMDEEQSESDLLRLRKQDVSNIFGLDCNLPFCGPATGEGVFNLTAGLFDRSIGQFIVPTDSSERYIYILAEDHARTNLFRYSEGSSTVTRMTYDGTLGSLTYLRHANLFLATMSSYTRPTDLVVLNPAVSTEFSATRDPSDTMSDDLIEIVYLTDLNRQYLKHIDGLQEPEEFYLPSKSFPDQYVHSWYFAPAGLTDGREYPLILYVHGGPESPWANSWSYRWNPQLIAARGYGVLATNFHGSSSFGEAFQKSVRGNWYSYPLEDVMDAWSNIYTRPDKVYLSREKVCAMGASFGATFMNYMNSHISNVTCYVTHDGVFDTMCNALETDELFFPVRELGGFLLDEKVDNRPLYEKWNPARFVENMSAPMLVIHGQKDYRIQVYHGIALFQALRLRGIETKLVYFPTQSHWVWQPQESLFWHAQVFDWLSTYF</sequence>
<dbReference type="OMA" id="NDSIWIT"/>
<dbReference type="VEuPathDB" id="GiardiaDB:GL50581_2060"/>
<dbReference type="PANTHER" id="PTHR42776:SF13">
    <property type="entry name" value="DIPEPTIDYL-PEPTIDASE 5"/>
    <property type="match status" value="1"/>
</dbReference>